<dbReference type="Proteomes" id="UP000799771">
    <property type="component" value="Unassembled WGS sequence"/>
</dbReference>
<organism evidence="1 2">
    <name type="scientific">Dothidotthia symphoricarpi CBS 119687</name>
    <dbReference type="NCBI Taxonomy" id="1392245"/>
    <lineage>
        <taxon>Eukaryota</taxon>
        <taxon>Fungi</taxon>
        <taxon>Dikarya</taxon>
        <taxon>Ascomycota</taxon>
        <taxon>Pezizomycotina</taxon>
        <taxon>Dothideomycetes</taxon>
        <taxon>Pleosporomycetidae</taxon>
        <taxon>Pleosporales</taxon>
        <taxon>Dothidotthiaceae</taxon>
        <taxon>Dothidotthia</taxon>
    </lineage>
</organism>
<dbReference type="GeneID" id="54402339"/>
<accession>A0A6A6A288</accession>
<proteinExistence type="predicted"/>
<reference evidence="1" key="1">
    <citation type="journal article" date="2020" name="Stud. Mycol.">
        <title>101 Dothideomycetes genomes: a test case for predicting lifestyles and emergence of pathogens.</title>
        <authorList>
            <person name="Haridas S."/>
            <person name="Albert R."/>
            <person name="Binder M."/>
            <person name="Bloem J."/>
            <person name="Labutti K."/>
            <person name="Salamov A."/>
            <person name="Andreopoulos B."/>
            <person name="Baker S."/>
            <person name="Barry K."/>
            <person name="Bills G."/>
            <person name="Bluhm B."/>
            <person name="Cannon C."/>
            <person name="Castanera R."/>
            <person name="Culley D."/>
            <person name="Daum C."/>
            <person name="Ezra D."/>
            <person name="Gonzalez J."/>
            <person name="Henrissat B."/>
            <person name="Kuo A."/>
            <person name="Liang C."/>
            <person name="Lipzen A."/>
            <person name="Lutzoni F."/>
            <person name="Magnuson J."/>
            <person name="Mondo S."/>
            <person name="Nolan M."/>
            <person name="Ohm R."/>
            <person name="Pangilinan J."/>
            <person name="Park H.-J."/>
            <person name="Ramirez L."/>
            <person name="Alfaro M."/>
            <person name="Sun H."/>
            <person name="Tritt A."/>
            <person name="Yoshinaga Y."/>
            <person name="Zwiers L.-H."/>
            <person name="Turgeon B."/>
            <person name="Goodwin S."/>
            <person name="Spatafora J."/>
            <person name="Crous P."/>
            <person name="Grigoriev I."/>
        </authorList>
    </citation>
    <scope>NUCLEOTIDE SEQUENCE</scope>
    <source>
        <strain evidence="1">CBS 119687</strain>
    </source>
</reference>
<name>A0A6A6A288_9PLEO</name>
<gene>
    <name evidence="1" type="ORF">P153DRAFT_111254</name>
</gene>
<evidence type="ECO:0000313" key="2">
    <source>
        <dbReference type="Proteomes" id="UP000799771"/>
    </source>
</evidence>
<dbReference type="OrthoDB" id="3800181at2759"/>
<sequence>MSDSQPPSFLDLPPELRVQVYRYLVLSSLADGKPHHLRGLYLSCHEVKSEMENDFIHKARPLFEAQRLSLLGDGPLRIEISNEPRFMSASVNITMVNPIKWGRDQPSFNDDLCTALYRASALPCSTMTLTYTYTLYGECMRESRLFSNLRAFLYKFGKYREENNNTGTFNNVDRLVIYLGAGYRFKGGRCHKDATYVAAIFRDYPETSHMRRWSLVENGIGEHRVWSVGIDFKDGLQRLHGVEVVGEVLKDGVWVVMKQGEVFATMQD</sequence>
<keyword evidence="2" id="KW-1185">Reference proteome</keyword>
<dbReference type="AlphaFoldDB" id="A0A6A6A288"/>
<evidence type="ECO:0000313" key="1">
    <source>
        <dbReference type="EMBL" id="KAF2125315.1"/>
    </source>
</evidence>
<dbReference type="EMBL" id="ML977516">
    <property type="protein sequence ID" value="KAF2125315.1"/>
    <property type="molecule type" value="Genomic_DNA"/>
</dbReference>
<dbReference type="RefSeq" id="XP_033519707.1">
    <property type="nucleotide sequence ID" value="XM_033661907.1"/>
</dbReference>
<protein>
    <submittedName>
        <fullName evidence="1">Uncharacterized protein</fullName>
    </submittedName>
</protein>